<dbReference type="Gene3D" id="2.40.180.10">
    <property type="entry name" value="Catalase core domain"/>
    <property type="match status" value="1"/>
</dbReference>
<accession>A0AAV3YMD3</accession>
<evidence type="ECO:0000313" key="3">
    <source>
        <dbReference type="EMBL" id="GFN84259.1"/>
    </source>
</evidence>
<gene>
    <name evidence="3" type="ORF">PoB_001076500</name>
</gene>
<keyword evidence="4" id="KW-1185">Reference proteome</keyword>
<proteinExistence type="predicted"/>
<dbReference type="SUPFAM" id="SSF49723">
    <property type="entry name" value="Lipase/lipooxygenase domain (PLAT/LH2 domain)"/>
    <property type="match status" value="1"/>
</dbReference>
<reference evidence="3 4" key="1">
    <citation type="journal article" date="2021" name="Elife">
        <title>Chloroplast acquisition without the gene transfer in kleptoplastic sea slugs, Plakobranchus ocellatus.</title>
        <authorList>
            <person name="Maeda T."/>
            <person name="Takahashi S."/>
            <person name="Yoshida T."/>
            <person name="Shimamura S."/>
            <person name="Takaki Y."/>
            <person name="Nagai Y."/>
            <person name="Toyoda A."/>
            <person name="Suzuki Y."/>
            <person name="Arimoto A."/>
            <person name="Ishii H."/>
            <person name="Satoh N."/>
            <person name="Nishiyama T."/>
            <person name="Hasebe M."/>
            <person name="Maruyama T."/>
            <person name="Minagawa J."/>
            <person name="Obokata J."/>
            <person name="Shigenobu S."/>
        </authorList>
    </citation>
    <scope>NUCLEOTIDE SEQUENCE [LARGE SCALE GENOMIC DNA]</scope>
</reference>
<dbReference type="PANTHER" id="PTHR45901:SF3">
    <property type="entry name" value="LIPOXYGENASE HOMOLOGY DOMAIN-CONTAINING PROTEIN 1"/>
    <property type="match status" value="1"/>
</dbReference>
<name>A0AAV3YMD3_9GAST</name>
<evidence type="ECO:0000259" key="2">
    <source>
        <dbReference type="PROSITE" id="PS50095"/>
    </source>
</evidence>
<feature type="non-terminal residue" evidence="3">
    <location>
        <position position="121"/>
    </location>
</feature>
<sequence length="121" mass="13366">MIFALLFEQRLQRFSRPSSAGSYGYNGLLSKRRRLAKDGEASNVLYKIAVTTGDLKNCGTDAKVFIKLKGLRGKLPKTRLTKKAGSVKSGKKVAFRFAKGSTHVFKIWGPNIGDLKSMVIE</sequence>
<dbReference type="Proteomes" id="UP000735302">
    <property type="component" value="Unassembled WGS sequence"/>
</dbReference>
<comment type="caution">
    <text evidence="3">The sequence shown here is derived from an EMBL/GenBank/DDBJ whole genome shotgun (WGS) entry which is preliminary data.</text>
</comment>
<evidence type="ECO:0000313" key="4">
    <source>
        <dbReference type="Proteomes" id="UP000735302"/>
    </source>
</evidence>
<dbReference type="EMBL" id="BLXT01001288">
    <property type="protein sequence ID" value="GFN84259.1"/>
    <property type="molecule type" value="Genomic_DNA"/>
</dbReference>
<dbReference type="PROSITE" id="PS50095">
    <property type="entry name" value="PLAT"/>
    <property type="match status" value="1"/>
</dbReference>
<comment type="caution">
    <text evidence="1">Lacks conserved residue(s) required for the propagation of feature annotation.</text>
</comment>
<dbReference type="InterPro" id="IPR036392">
    <property type="entry name" value="PLAT/LH2_dom_sf"/>
</dbReference>
<dbReference type="InterPro" id="IPR052970">
    <property type="entry name" value="Inner_ear_hair_cell_LOXHD"/>
</dbReference>
<evidence type="ECO:0000256" key="1">
    <source>
        <dbReference type="PROSITE-ProRule" id="PRU00152"/>
    </source>
</evidence>
<protein>
    <submittedName>
        <fullName evidence="3">Lipoxygenase homology domain-containing protein 1-like</fullName>
    </submittedName>
</protein>
<dbReference type="InterPro" id="IPR001024">
    <property type="entry name" value="PLAT/LH2_dom"/>
</dbReference>
<organism evidence="3 4">
    <name type="scientific">Plakobranchus ocellatus</name>
    <dbReference type="NCBI Taxonomy" id="259542"/>
    <lineage>
        <taxon>Eukaryota</taxon>
        <taxon>Metazoa</taxon>
        <taxon>Spiralia</taxon>
        <taxon>Lophotrochozoa</taxon>
        <taxon>Mollusca</taxon>
        <taxon>Gastropoda</taxon>
        <taxon>Heterobranchia</taxon>
        <taxon>Euthyneura</taxon>
        <taxon>Panpulmonata</taxon>
        <taxon>Sacoglossa</taxon>
        <taxon>Placobranchoidea</taxon>
        <taxon>Plakobranchidae</taxon>
        <taxon>Plakobranchus</taxon>
    </lineage>
</organism>
<feature type="domain" description="PLAT" evidence="2">
    <location>
        <begin position="44"/>
        <end position="121"/>
    </location>
</feature>
<dbReference type="PANTHER" id="PTHR45901">
    <property type="entry name" value="PROTEIN CBG12474"/>
    <property type="match status" value="1"/>
</dbReference>
<dbReference type="AlphaFoldDB" id="A0AAV3YMD3"/>